<evidence type="ECO:0000313" key="1">
    <source>
        <dbReference type="EMBL" id="QCZ95537.1"/>
    </source>
</evidence>
<geneLocation type="plasmid" evidence="1 2">
    <name>plas12</name>
</geneLocation>
<evidence type="ECO:0000313" key="2">
    <source>
        <dbReference type="Proteomes" id="UP000304912"/>
    </source>
</evidence>
<dbReference type="RefSeq" id="WP_139758223.1">
    <property type="nucleotide sequence ID" value="NZ_CP039853.1"/>
</dbReference>
<name>A0A5B7YIR4_9ALTE</name>
<proteinExistence type="predicted"/>
<dbReference type="KEGG" id="salk:FBQ74_18630"/>
<keyword evidence="1" id="KW-0614">Plasmid</keyword>
<organism evidence="1 2">
    <name type="scientific">Salinimonas iocasae</name>
    <dbReference type="NCBI Taxonomy" id="2572577"/>
    <lineage>
        <taxon>Bacteria</taxon>
        <taxon>Pseudomonadati</taxon>
        <taxon>Pseudomonadota</taxon>
        <taxon>Gammaproteobacteria</taxon>
        <taxon>Alteromonadales</taxon>
        <taxon>Alteromonadaceae</taxon>
        <taxon>Alteromonas/Salinimonas group</taxon>
        <taxon>Salinimonas</taxon>
    </lineage>
</organism>
<reference evidence="1 2" key="1">
    <citation type="submission" date="2019-04" db="EMBL/GenBank/DDBJ databases">
        <title>Salinimonas iocasae sp. nov., a halophilic bacterium isolated from the outer tube casing of tubeworms in Okinawa Trough.</title>
        <authorList>
            <person name="Zhang H."/>
            <person name="Wang H."/>
            <person name="Li C."/>
        </authorList>
    </citation>
    <scope>NUCLEOTIDE SEQUENCE [LARGE SCALE GENOMIC DNA]</scope>
    <source>
        <strain evidence="1 2">KX18D6</strain>
        <plasmid evidence="1 2">plas12</plasmid>
    </source>
</reference>
<sequence length="69" mass="7980">MSILHKPHSPNSWLIPDRELDAMMKMFNKQNGAGLDDPIDIRVRNQFYKMEACGKRVYKDAMTKIGVEV</sequence>
<dbReference type="EMBL" id="CP039853">
    <property type="protein sequence ID" value="QCZ95537.1"/>
    <property type="molecule type" value="Genomic_DNA"/>
</dbReference>
<accession>A0A5B7YIR4</accession>
<keyword evidence="2" id="KW-1185">Reference proteome</keyword>
<dbReference type="AlphaFoldDB" id="A0A5B7YIR4"/>
<dbReference type="Proteomes" id="UP000304912">
    <property type="component" value="Plasmid plas12"/>
</dbReference>
<gene>
    <name evidence="1" type="ORF">FBQ74_18630</name>
</gene>
<protein>
    <submittedName>
        <fullName evidence="1">Uncharacterized protein</fullName>
    </submittedName>
</protein>
<dbReference type="OrthoDB" id="9858424at2"/>